<dbReference type="EMBL" id="CAGA01000045">
    <property type="protein sequence ID" value="CCE32736.1"/>
    <property type="molecule type" value="Genomic_DNA"/>
</dbReference>
<feature type="chain" id="PRO_5004018996" description="Extracellular membrane protein CFEM domain-containing protein" evidence="1">
    <location>
        <begin position="20"/>
        <end position="259"/>
    </location>
</feature>
<protein>
    <recommendedName>
        <fullName evidence="4">Extracellular membrane protein CFEM domain-containing protein</fullName>
    </recommendedName>
</protein>
<name>M1W3G8_CLAP2</name>
<sequence>MRLAFLGTILFSITARSQSDAASTQAVCVDDCIKSLAEHGLLTNGMKSICAAPQLQKAHFQCLINACSADSYGSAVKQSISVCSANGANIIPLHPIEVRQPQSSKHGQSQMGGQASEHLSMVKNQKLHLPRNVAMDLTCNTGGDGLVTVSLGPPLPSATPSIFEKEDVRKQSPRATPISSHEGIVFVKDAKALMEEFQDANSLIRDKHDVYTKCYEFHASVFLFFINQSSKKHEQEQEYELSLGRHLKYRMFFIFELLE</sequence>
<accession>M1W3G8</accession>
<dbReference type="HOGENOM" id="CLU_1073649_0_0_1"/>
<comment type="caution">
    <text evidence="2">The sequence shown here is derived from an EMBL/GenBank/DDBJ whole genome shotgun (WGS) entry which is preliminary data.</text>
</comment>
<evidence type="ECO:0000313" key="3">
    <source>
        <dbReference type="Proteomes" id="UP000016801"/>
    </source>
</evidence>
<evidence type="ECO:0000256" key="1">
    <source>
        <dbReference type="SAM" id="SignalP"/>
    </source>
</evidence>
<organism evidence="2 3">
    <name type="scientific">Claviceps purpurea (strain 20.1)</name>
    <name type="common">Ergot fungus</name>
    <name type="synonym">Sphacelia segetum</name>
    <dbReference type="NCBI Taxonomy" id="1111077"/>
    <lineage>
        <taxon>Eukaryota</taxon>
        <taxon>Fungi</taxon>
        <taxon>Dikarya</taxon>
        <taxon>Ascomycota</taxon>
        <taxon>Pezizomycotina</taxon>
        <taxon>Sordariomycetes</taxon>
        <taxon>Hypocreomycetidae</taxon>
        <taxon>Hypocreales</taxon>
        <taxon>Clavicipitaceae</taxon>
        <taxon>Claviceps</taxon>
    </lineage>
</organism>
<dbReference type="VEuPathDB" id="FungiDB:CPUR_06600"/>
<feature type="signal peptide" evidence="1">
    <location>
        <begin position="1"/>
        <end position="19"/>
    </location>
</feature>
<evidence type="ECO:0000313" key="2">
    <source>
        <dbReference type="EMBL" id="CCE32736.1"/>
    </source>
</evidence>
<evidence type="ECO:0008006" key="4">
    <source>
        <dbReference type="Google" id="ProtNLM"/>
    </source>
</evidence>
<keyword evidence="3" id="KW-1185">Reference proteome</keyword>
<gene>
    <name evidence="2" type="ORF">CPUR_06600</name>
</gene>
<keyword evidence="1" id="KW-0732">Signal</keyword>
<dbReference type="Proteomes" id="UP000016801">
    <property type="component" value="Unassembled WGS sequence"/>
</dbReference>
<reference evidence="2 3" key="1">
    <citation type="journal article" date="2013" name="PLoS Genet.">
        <title>Plant-symbiotic fungi as chemical engineers: Multi-genome analysis of the Clavicipitaceae reveals dynamics of alkaloid loci.</title>
        <authorList>
            <person name="Schardl C.L."/>
            <person name="Young C.A."/>
            <person name="Hesse U."/>
            <person name="Amyotte S.G."/>
            <person name="Andreeva K."/>
            <person name="Calie P.J."/>
            <person name="Fleetwood D.J."/>
            <person name="Haws D.C."/>
            <person name="Moore N."/>
            <person name="Oeser B."/>
            <person name="Panaccione D.G."/>
            <person name="Schweri K.K."/>
            <person name="Voisey C.R."/>
            <person name="Farman M.L."/>
            <person name="Jaromczyk J.W."/>
            <person name="Roe B.A."/>
            <person name="O'Sullivan D.M."/>
            <person name="Scott B."/>
            <person name="Tudzynski P."/>
            <person name="An Z."/>
            <person name="Arnaoudova E.G."/>
            <person name="Bullock C.T."/>
            <person name="Charlton N.D."/>
            <person name="Chen L."/>
            <person name="Cox M."/>
            <person name="Dinkins R.D."/>
            <person name="Florea S."/>
            <person name="Glenn A.E."/>
            <person name="Gordon A."/>
            <person name="Gueldener U."/>
            <person name="Harris D.R."/>
            <person name="Hollin W."/>
            <person name="Jaromczyk J."/>
            <person name="Johnson R.D."/>
            <person name="Khan A.K."/>
            <person name="Leistner E."/>
            <person name="Leuchtmann A."/>
            <person name="Li C."/>
            <person name="Liu J."/>
            <person name="Liu J."/>
            <person name="Liu M."/>
            <person name="Mace W."/>
            <person name="Machado C."/>
            <person name="Nagabhyru P."/>
            <person name="Pan J."/>
            <person name="Schmid J."/>
            <person name="Sugawara K."/>
            <person name="Steiner U."/>
            <person name="Takach J.E."/>
            <person name="Tanaka E."/>
            <person name="Webb J.S."/>
            <person name="Wilson E.V."/>
            <person name="Wiseman J.L."/>
            <person name="Yoshida R."/>
            <person name="Zeng Z."/>
        </authorList>
    </citation>
    <scope>NUCLEOTIDE SEQUENCE [LARGE SCALE GENOMIC DNA]</scope>
    <source>
        <strain evidence="2 3">20.1</strain>
    </source>
</reference>
<dbReference type="STRING" id="1111077.M1W3G8"/>
<dbReference type="AlphaFoldDB" id="M1W3G8"/>
<proteinExistence type="predicted"/>
<dbReference type="OrthoDB" id="5421216at2759"/>